<reference evidence="4" key="1">
    <citation type="journal article" date="2014" name="Front. Microbiol.">
        <title>High frequency of phylogenetically diverse reductive dehalogenase-homologous genes in deep subseafloor sedimentary metagenomes.</title>
        <authorList>
            <person name="Kawai M."/>
            <person name="Futagami T."/>
            <person name="Toyoda A."/>
            <person name="Takaki Y."/>
            <person name="Nishi S."/>
            <person name="Hori S."/>
            <person name="Arai W."/>
            <person name="Tsubouchi T."/>
            <person name="Morono Y."/>
            <person name="Uchiyama I."/>
            <person name="Ito T."/>
            <person name="Fujiyama A."/>
            <person name="Inagaki F."/>
            <person name="Takami H."/>
        </authorList>
    </citation>
    <scope>NUCLEOTIDE SEQUENCE</scope>
    <source>
        <strain evidence="4">Expedition CK06-06</strain>
    </source>
</reference>
<keyword evidence="2" id="KW-0489">Methyltransferase</keyword>
<dbReference type="Pfam" id="PF06253">
    <property type="entry name" value="MTTB"/>
    <property type="match status" value="1"/>
</dbReference>
<sequence>MPLLSNRSAYESWVKLGSPELYQEAQQKVEEILATPQKHPLPDDVIGKLEAIIRRAEEELE</sequence>
<comment type="caution">
    <text evidence="4">The sequence shown here is derived from an EMBL/GenBank/DDBJ whole genome shotgun (WGS) entry which is preliminary data.</text>
</comment>
<evidence type="ECO:0000256" key="2">
    <source>
        <dbReference type="ARBA" id="ARBA00022603"/>
    </source>
</evidence>
<name>X1PT59_9ZZZZ</name>
<evidence type="ECO:0000256" key="3">
    <source>
        <dbReference type="ARBA" id="ARBA00022679"/>
    </source>
</evidence>
<comment type="similarity">
    <text evidence="1">Belongs to the trimethylamine methyltransferase family.</text>
</comment>
<evidence type="ECO:0000256" key="1">
    <source>
        <dbReference type="ARBA" id="ARBA00007137"/>
    </source>
</evidence>
<keyword evidence="3" id="KW-0808">Transferase</keyword>
<accession>X1PT59</accession>
<dbReference type="InterPro" id="IPR010426">
    <property type="entry name" value="MTTB_MeTrfase"/>
</dbReference>
<dbReference type="Gene3D" id="3.20.20.480">
    <property type="entry name" value="Trimethylamine methyltransferase-like"/>
    <property type="match status" value="1"/>
</dbReference>
<dbReference type="GO" id="GO:0032259">
    <property type="term" value="P:methylation"/>
    <property type="evidence" value="ECO:0007669"/>
    <property type="project" value="UniProtKB-KW"/>
</dbReference>
<dbReference type="EMBL" id="BARV01027131">
    <property type="protein sequence ID" value="GAI34049.1"/>
    <property type="molecule type" value="Genomic_DNA"/>
</dbReference>
<proteinExistence type="inferred from homology"/>
<gene>
    <name evidence="4" type="ORF">S06H3_43711</name>
</gene>
<evidence type="ECO:0000313" key="4">
    <source>
        <dbReference type="EMBL" id="GAI34049.1"/>
    </source>
</evidence>
<protein>
    <recommendedName>
        <fullName evidence="5">Trimethylamine methyltransferase</fullName>
    </recommendedName>
</protein>
<organism evidence="4">
    <name type="scientific">marine sediment metagenome</name>
    <dbReference type="NCBI Taxonomy" id="412755"/>
    <lineage>
        <taxon>unclassified sequences</taxon>
        <taxon>metagenomes</taxon>
        <taxon>ecological metagenomes</taxon>
    </lineage>
</organism>
<dbReference type="GO" id="GO:0015948">
    <property type="term" value="P:methanogenesis"/>
    <property type="evidence" value="ECO:0007669"/>
    <property type="project" value="InterPro"/>
</dbReference>
<dbReference type="InterPro" id="IPR038601">
    <property type="entry name" value="MttB-like_sf"/>
</dbReference>
<evidence type="ECO:0008006" key="5">
    <source>
        <dbReference type="Google" id="ProtNLM"/>
    </source>
</evidence>
<dbReference type="GO" id="GO:0008168">
    <property type="term" value="F:methyltransferase activity"/>
    <property type="evidence" value="ECO:0007669"/>
    <property type="project" value="UniProtKB-KW"/>
</dbReference>
<dbReference type="AlphaFoldDB" id="X1PT59"/>